<comment type="similarity">
    <text evidence="2">Belongs to the ABC transporter superfamily.</text>
</comment>
<comment type="caution">
    <text evidence="7">The sequence shown here is derived from an EMBL/GenBank/DDBJ whole genome shotgun (WGS) entry which is preliminary data.</text>
</comment>
<comment type="subcellular location">
    <subcellularLocation>
        <location evidence="1">Cell inner membrane</location>
    </subcellularLocation>
</comment>
<evidence type="ECO:0000313" key="8">
    <source>
        <dbReference type="Proteomes" id="UP000245865"/>
    </source>
</evidence>
<keyword evidence="5 7" id="KW-0067">ATP-binding</keyword>
<dbReference type="SUPFAM" id="SSF52540">
    <property type="entry name" value="P-loop containing nucleoside triphosphate hydrolases"/>
    <property type="match status" value="1"/>
</dbReference>
<keyword evidence="8" id="KW-1185">Reference proteome</keyword>
<dbReference type="InterPro" id="IPR030679">
    <property type="entry name" value="ABC_ATPase_HisP-typ"/>
</dbReference>
<dbReference type="PIRSF" id="PIRSF039085">
    <property type="entry name" value="ABC_ATPase_HisP"/>
    <property type="match status" value="1"/>
</dbReference>
<dbReference type="PANTHER" id="PTHR43166:SF4">
    <property type="entry name" value="PHOSPHONATES IMPORT ATP-BINDING PROTEIN PHNC"/>
    <property type="match status" value="1"/>
</dbReference>
<dbReference type="CDD" id="cd03262">
    <property type="entry name" value="ABC_HisP_GlnQ"/>
    <property type="match status" value="1"/>
</dbReference>
<evidence type="ECO:0000256" key="4">
    <source>
        <dbReference type="ARBA" id="ARBA00022741"/>
    </source>
</evidence>
<evidence type="ECO:0000256" key="5">
    <source>
        <dbReference type="ARBA" id="ARBA00022840"/>
    </source>
</evidence>
<evidence type="ECO:0000256" key="2">
    <source>
        <dbReference type="ARBA" id="ARBA00005417"/>
    </source>
</evidence>
<proteinExistence type="inferred from homology"/>
<dbReference type="PROSITE" id="PS50893">
    <property type="entry name" value="ABC_TRANSPORTER_2"/>
    <property type="match status" value="1"/>
</dbReference>
<keyword evidence="3" id="KW-0813">Transport</keyword>
<dbReference type="PROSITE" id="PS00211">
    <property type="entry name" value="ABC_TRANSPORTER_1"/>
    <property type="match status" value="1"/>
</dbReference>
<dbReference type="GO" id="GO:0005886">
    <property type="term" value="C:plasma membrane"/>
    <property type="evidence" value="ECO:0007669"/>
    <property type="project" value="UniProtKB-SubCell"/>
</dbReference>
<dbReference type="InterPro" id="IPR027417">
    <property type="entry name" value="P-loop_NTPase"/>
</dbReference>
<dbReference type="InterPro" id="IPR003439">
    <property type="entry name" value="ABC_transporter-like_ATP-bd"/>
</dbReference>
<feature type="domain" description="ABC transporter" evidence="6">
    <location>
        <begin position="8"/>
        <end position="242"/>
    </location>
</feature>
<dbReference type="GO" id="GO:0005524">
    <property type="term" value="F:ATP binding"/>
    <property type="evidence" value="ECO:0007669"/>
    <property type="project" value="UniProtKB-KW"/>
</dbReference>
<dbReference type="GO" id="GO:0016887">
    <property type="term" value="F:ATP hydrolysis activity"/>
    <property type="evidence" value="ECO:0007669"/>
    <property type="project" value="InterPro"/>
</dbReference>
<reference evidence="7 8" key="1">
    <citation type="submission" date="2018-05" db="EMBL/GenBank/DDBJ databases">
        <title>Comparative genomic sequence analysis between strain HN4 and CCM 8460T (Falsochrobactrum ovis) will provide more evidence to prove that HN4 is a new species of Falsochrobactrum.</title>
        <authorList>
            <person name="Lyu W."/>
            <person name="Sun L."/>
            <person name="Yao L."/>
        </authorList>
    </citation>
    <scope>NUCLEOTIDE SEQUENCE [LARGE SCALE GENOMIC DNA]</scope>
    <source>
        <strain evidence="7 8">HN4</strain>
    </source>
</reference>
<dbReference type="EMBL" id="QGDB01000023">
    <property type="protein sequence ID" value="PWL16207.1"/>
    <property type="molecule type" value="Genomic_DNA"/>
</dbReference>
<dbReference type="PANTHER" id="PTHR43166">
    <property type="entry name" value="AMINO ACID IMPORT ATP-BINDING PROTEIN"/>
    <property type="match status" value="1"/>
</dbReference>
<dbReference type="AlphaFoldDB" id="A0A316J2T7"/>
<keyword evidence="4" id="KW-0547">Nucleotide-binding</keyword>
<dbReference type="SMART" id="SM00382">
    <property type="entry name" value="AAA"/>
    <property type="match status" value="1"/>
</dbReference>
<dbReference type="OrthoDB" id="9802264at2"/>
<accession>A0A316J2T7</accession>
<evidence type="ECO:0000259" key="6">
    <source>
        <dbReference type="PROSITE" id="PS50893"/>
    </source>
</evidence>
<gene>
    <name evidence="7" type="primary">glnQ</name>
    <name evidence="7" type="ORF">DKP76_18760</name>
</gene>
<dbReference type="Proteomes" id="UP000245865">
    <property type="component" value="Unassembled WGS sequence"/>
</dbReference>
<dbReference type="GO" id="GO:0015424">
    <property type="term" value="F:ABC-type amino acid transporter activity"/>
    <property type="evidence" value="ECO:0007669"/>
    <property type="project" value="InterPro"/>
</dbReference>
<evidence type="ECO:0000256" key="3">
    <source>
        <dbReference type="ARBA" id="ARBA00022448"/>
    </source>
</evidence>
<dbReference type="InterPro" id="IPR050086">
    <property type="entry name" value="MetN_ABC_transporter-like"/>
</dbReference>
<name>A0A316J2T7_9HYPH</name>
<protein>
    <submittedName>
        <fullName evidence="7">Glutamine ABC transporter ATP-binding protein</fullName>
    </submittedName>
</protein>
<dbReference type="InterPro" id="IPR017871">
    <property type="entry name" value="ABC_transporter-like_CS"/>
</dbReference>
<sequence>MDDHRAIVQFQAVHKWFGPLHVLKDINLEITKGECVVLCGPSGSGKSTLSYCINGLAPYEQGSVLVNGIKISERDGTAHDVRKSVGMIFQRYNLFPHLSVMENCMLGPMTVLGENDNVARERAEQFLARVNMLGHASKYPDTLSGGQQQRVAIARALCMQPEILIMDEPTSALDPEMVGEVLDVMSDLARSGITIVAVTHEMGFARRIASRIVFMEAGRIITVRPPAEFFDPDLQDDRVSTFLSQVLH</sequence>
<dbReference type="RefSeq" id="WP_109708162.1">
    <property type="nucleotide sequence ID" value="NZ_QGDB01000023.1"/>
</dbReference>
<organism evidence="7 8">
    <name type="scientific">Falsochrobactrum shanghaiense</name>
    <dbReference type="NCBI Taxonomy" id="2201899"/>
    <lineage>
        <taxon>Bacteria</taxon>
        <taxon>Pseudomonadati</taxon>
        <taxon>Pseudomonadota</taxon>
        <taxon>Alphaproteobacteria</taxon>
        <taxon>Hyphomicrobiales</taxon>
        <taxon>Brucellaceae</taxon>
        <taxon>Falsochrobactrum</taxon>
    </lineage>
</organism>
<evidence type="ECO:0000256" key="1">
    <source>
        <dbReference type="ARBA" id="ARBA00004533"/>
    </source>
</evidence>
<dbReference type="Pfam" id="PF00005">
    <property type="entry name" value="ABC_tran"/>
    <property type="match status" value="1"/>
</dbReference>
<evidence type="ECO:0000313" key="7">
    <source>
        <dbReference type="EMBL" id="PWL16207.1"/>
    </source>
</evidence>
<dbReference type="Gene3D" id="3.40.50.300">
    <property type="entry name" value="P-loop containing nucleotide triphosphate hydrolases"/>
    <property type="match status" value="1"/>
</dbReference>
<dbReference type="InterPro" id="IPR003593">
    <property type="entry name" value="AAA+_ATPase"/>
</dbReference>